<gene>
    <name evidence="1" type="ORF">SAMN02745194_03074</name>
</gene>
<dbReference type="STRING" id="198092.SAMN02745194_03074"/>
<accession>A0A1M6L7N7</accession>
<evidence type="ECO:0000313" key="2">
    <source>
        <dbReference type="Proteomes" id="UP000184387"/>
    </source>
</evidence>
<reference evidence="1 2" key="1">
    <citation type="submission" date="2016-11" db="EMBL/GenBank/DDBJ databases">
        <authorList>
            <person name="Jaros S."/>
            <person name="Januszkiewicz K."/>
            <person name="Wedrychowicz H."/>
        </authorList>
    </citation>
    <scope>NUCLEOTIDE SEQUENCE [LARGE SCALE GENOMIC DNA]</scope>
    <source>
        <strain evidence="1 2">DSM 14916</strain>
    </source>
</reference>
<organism evidence="1 2">
    <name type="scientific">Muricoccus roseus</name>
    <dbReference type="NCBI Taxonomy" id="198092"/>
    <lineage>
        <taxon>Bacteria</taxon>
        <taxon>Pseudomonadati</taxon>
        <taxon>Pseudomonadota</taxon>
        <taxon>Alphaproteobacteria</taxon>
        <taxon>Acetobacterales</taxon>
        <taxon>Roseomonadaceae</taxon>
        <taxon>Muricoccus</taxon>
    </lineage>
</organism>
<protein>
    <submittedName>
        <fullName evidence="1">Uncharacterized protein</fullName>
    </submittedName>
</protein>
<sequence>MAPFAVPSISGLADWRNMMESVAAARRNHVTGTDLTVVGTPVMTDAGVRLKGGTNYFVGVPEALTQTIYLVGKLLVPITGSGNRPVLIGSRVGNGDMGIAIYPAAVTPDLSVMEVRCYAGLTTGSNVGAAARVLASGGVDMTGLVLMRGQVRDGLDVSMADLTHDLIGAPVALSAARKLSASQPLSYGSDNSGSYLGECVLSCIVIVNGVPSTQEDAAIVAGIRAEMAYWGVAEGM</sequence>
<keyword evidence="2" id="KW-1185">Reference proteome</keyword>
<dbReference type="AlphaFoldDB" id="A0A1M6L7N7"/>
<dbReference type="EMBL" id="FQZF01000018">
    <property type="protein sequence ID" value="SHJ67213.1"/>
    <property type="molecule type" value="Genomic_DNA"/>
</dbReference>
<evidence type="ECO:0000313" key="1">
    <source>
        <dbReference type="EMBL" id="SHJ67213.1"/>
    </source>
</evidence>
<name>A0A1M6L7N7_9PROT</name>
<proteinExistence type="predicted"/>
<dbReference type="Proteomes" id="UP000184387">
    <property type="component" value="Unassembled WGS sequence"/>
</dbReference>